<feature type="domain" description="Aerobactin siderophore biosynthesis IucA/IucC N-terminal" evidence="3">
    <location>
        <begin position="152"/>
        <end position="378"/>
    </location>
</feature>
<dbReference type="OrthoDB" id="2989563at2"/>
<proteinExistence type="inferred from homology"/>
<evidence type="ECO:0000259" key="4">
    <source>
        <dbReference type="Pfam" id="PF06276"/>
    </source>
</evidence>
<evidence type="ECO:0000259" key="3">
    <source>
        <dbReference type="Pfam" id="PF04183"/>
    </source>
</evidence>
<dbReference type="AlphaFoldDB" id="A0A1G6HEI6"/>
<dbReference type="Gene3D" id="1.10.510.40">
    <property type="match status" value="1"/>
</dbReference>
<reference evidence="6" key="1">
    <citation type="submission" date="2016-09" db="EMBL/GenBank/DDBJ databases">
        <authorList>
            <person name="Varghese N."/>
            <person name="Submissions S."/>
        </authorList>
    </citation>
    <scope>NUCLEOTIDE SEQUENCE [LARGE SCALE GENOMIC DNA]</scope>
    <source>
        <strain evidence="6">25nlg</strain>
    </source>
</reference>
<dbReference type="Proteomes" id="UP000242662">
    <property type="component" value="Unassembled WGS sequence"/>
</dbReference>
<evidence type="ECO:0000256" key="2">
    <source>
        <dbReference type="ARBA" id="ARBA00007832"/>
    </source>
</evidence>
<feature type="domain" description="Aerobactin siderophore biosynthesis IucA/IucC-like C-terminal" evidence="4">
    <location>
        <begin position="410"/>
        <end position="571"/>
    </location>
</feature>
<dbReference type="GO" id="GO:0019290">
    <property type="term" value="P:siderophore biosynthetic process"/>
    <property type="evidence" value="ECO:0007669"/>
    <property type="project" value="InterPro"/>
</dbReference>
<dbReference type="Pfam" id="PF04183">
    <property type="entry name" value="IucA_IucC"/>
    <property type="match status" value="1"/>
</dbReference>
<dbReference type="STRING" id="1464122.SAMN05421737_103240"/>
<evidence type="ECO:0000313" key="5">
    <source>
        <dbReference type="EMBL" id="SDB92574.1"/>
    </source>
</evidence>
<name>A0A1G6HEI6_9BACI</name>
<dbReference type="PANTHER" id="PTHR34384:SF5">
    <property type="entry name" value="L-2,3-DIAMINOPROPANOATE--CITRATE LIGASE"/>
    <property type="match status" value="1"/>
</dbReference>
<dbReference type="InterPro" id="IPR007310">
    <property type="entry name" value="Aerobactin_biosyn_IucA/IucC_N"/>
</dbReference>
<dbReference type="Pfam" id="PF06276">
    <property type="entry name" value="FhuF"/>
    <property type="match status" value="1"/>
</dbReference>
<accession>A0A1G6HEI6</accession>
<sequence>MSNEKQVAENATFQAFLNSYSREVYAGELYTLSQWREICPYDKYMKGAHVLVLSLRSMSTRLVIDVCHYSLVGRHSFGQVLREASGGAWVLVEKLAAVILLLQEMQHRPLTLGQAPCFDECLTRLMESYQAIAYYVSQRSGEGEGLYDWQQSFIESEQALLFGHWLHPTPKSRQGMAMWQQTYYAPELKGAFQLHYFQVDACMIRQDTALDVPATTLVWQELADFVPNMTYDPQRPVVPMHPLQAQWLLQQSYVQEAIHKGMLTYMGPLGKPFTATSSIRTVYSRHSAWMFKFSIPVKVTNSVRVSRMNELRAGVAVARLLQKTRSFNQRTSFQIIHDPAYMTLAWPGMRESGFEVILRKNVFSPPHDKGISLVATLVQEPLPPYHSKLASLIKALAQKEGRSTKEVALDWYRLYIKQAIFPLIQLYDELGLALEAHQQNSLLDIRTGYPGASYYRDNQGYYLASSYRGELLQKEPSLADLPELFFEESLIADRFGYYLFQNQAFSIIQRLATDGFADEPFLLGELKCQLQQLQRTLSGAGKRFLTHLFEKDNLAFKANLLTCFHDIDELTTPLEQAVYTMTPNPWKETNVAEWRGGIQVGTTATRDA</sequence>
<evidence type="ECO:0000256" key="1">
    <source>
        <dbReference type="ARBA" id="ARBA00004924"/>
    </source>
</evidence>
<dbReference type="GO" id="GO:0016881">
    <property type="term" value="F:acid-amino acid ligase activity"/>
    <property type="evidence" value="ECO:0007669"/>
    <property type="project" value="UniProtKB-ARBA"/>
</dbReference>
<protein>
    <submittedName>
        <fullName evidence="5">Siderophore synthetase component</fullName>
    </submittedName>
</protein>
<evidence type="ECO:0000313" key="6">
    <source>
        <dbReference type="Proteomes" id="UP000242662"/>
    </source>
</evidence>
<organism evidence="5 6">
    <name type="scientific">Shouchella lonarensis</name>
    <dbReference type="NCBI Taxonomy" id="1464122"/>
    <lineage>
        <taxon>Bacteria</taxon>
        <taxon>Bacillati</taxon>
        <taxon>Bacillota</taxon>
        <taxon>Bacilli</taxon>
        <taxon>Bacillales</taxon>
        <taxon>Bacillaceae</taxon>
        <taxon>Shouchella</taxon>
    </lineage>
</organism>
<dbReference type="PANTHER" id="PTHR34384">
    <property type="entry name" value="L-2,3-DIAMINOPROPANOATE--CITRATE LIGASE"/>
    <property type="match status" value="1"/>
</dbReference>
<keyword evidence="6" id="KW-1185">Reference proteome</keyword>
<dbReference type="InterPro" id="IPR022770">
    <property type="entry name" value="IucA/IucC-like_C"/>
</dbReference>
<gene>
    <name evidence="5" type="ORF">SAMN05421737_103240</name>
</gene>
<comment type="similarity">
    <text evidence="2">Belongs to the IucA/IucC family.</text>
</comment>
<dbReference type="InterPro" id="IPR037455">
    <property type="entry name" value="LucA/IucC-like"/>
</dbReference>
<comment type="pathway">
    <text evidence="1">Siderophore biosynthesis.</text>
</comment>
<dbReference type="EMBL" id="FMYM01000003">
    <property type="protein sequence ID" value="SDB92574.1"/>
    <property type="molecule type" value="Genomic_DNA"/>
</dbReference>
<dbReference type="RefSeq" id="WP_090775081.1">
    <property type="nucleotide sequence ID" value="NZ_FMYM01000003.1"/>
</dbReference>